<proteinExistence type="predicted"/>
<feature type="chain" id="PRO_5019007278" description="Lipoprotein" evidence="1">
    <location>
        <begin position="24"/>
        <end position="339"/>
    </location>
</feature>
<accession>A0A454C9L5</accession>
<sequence length="339" mass="39672">MKKSIKLLSLLCTSTIISLPAISCTIKVNHDNEDKENIDFSGDFSGKKQKNEFNFKNKISQNIYDLYQNKIAILFNDVKTNYRGYKKIFGSLTRNLNTLRAKINSLRYEQSLKENKKILNDFYNNWLEIKSSMLKNNPFALYLFKYSLIFSDVDAVLADTNLVFETSEFLKYLKTIDDRLEGKDIDLGQTQHALQAVWDFIKAHIFNPNKLTEREMLDKINIEDDKNSHNHSHAIINLTYEMGLWHEMLAKNKLQNYEKFQEEYKIAKKHIIDNINNIDVNNNYLALKKVLDKDWSWGNSYNLLNDSFFSRAKEILKILKENLISIAKIVGLTDKINLD</sequence>
<evidence type="ECO:0000313" key="3">
    <source>
        <dbReference type="Proteomes" id="UP000029712"/>
    </source>
</evidence>
<keyword evidence="1" id="KW-0732">Signal</keyword>
<dbReference type="NCBIfam" id="NF045840">
    <property type="entry name" value="SHxHSH_motif_LP"/>
    <property type="match status" value="1"/>
</dbReference>
<gene>
    <name evidence="2" type="ORF">KN71_001655</name>
</gene>
<reference evidence="2 3" key="1">
    <citation type="submission" date="2014-08" db="EMBL/GenBank/DDBJ databases">
        <authorList>
            <person name="Kuleshov K."/>
            <person name="Dedkov V."/>
            <person name="Markelov M."/>
            <person name="Pimkina E."/>
        </authorList>
    </citation>
    <scope>NUCLEOTIDE SEQUENCE [LARGE SCALE GENOMIC DNA]</scope>
    <source>
        <strain evidence="3">TOA</strain>
    </source>
</reference>
<dbReference type="EMBL" id="CP033021">
    <property type="protein sequence ID" value="AYN65394.1"/>
    <property type="molecule type" value="Genomic_DNA"/>
</dbReference>
<reference evidence="2 3" key="2">
    <citation type="submission" date="2018-10" db="EMBL/GenBank/DDBJ databases">
        <title>Detection and isolation of Mycoplasma hominis as a predominant microorganism from pelvic cavity of patient with salpingitis and tubo-ovarian abscess.</title>
        <authorList>
            <person name="Guschin A.E."/>
            <person name="Khayrullina G.A."/>
            <person name="Rakovskaya I.V."/>
            <person name="Shelenkov A.A."/>
            <person name="Shagin D.A."/>
        </authorList>
    </citation>
    <scope>NUCLEOTIDE SEQUENCE [LARGE SCALE GENOMIC DNA]</scope>
    <source>
        <strain evidence="3">TOA</strain>
    </source>
</reference>
<feature type="signal peptide" evidence="1">
    <location>
        <begin position="1"/>
        <end position="23"/>
    </location>
</feature>
<dbReference type="OrthoDB" id="401359at2"/>
<evidence type="ECO:0000313" key="2">
    <source>
        <dbReference type="EMBL" id="AYN65394.1"/>
    </source>
</evidence>
<evidence type="ECO:0008006" key="4">
    <source>
        <dbReference type="Google" id="ProtNLM"/>
    </source>
</evidence>
<protein>
    <recommendedName>
        <fullName evidence="4">Lipoprotein</fullName>
    </recommendedName>
</protein>
<dbReference type="AlphaFoldDB" id="A0A454C9L5"/>
<dbReference type="RefSeq" id="WP_036438515.1">
    <property type="nucleotide sequence ID" value="NZ_CP033021.1"/>
</dbReference>
<dbReference type="Proteomes" id="UP000029712">
    <property type="component" value="Chromosome"/>
</dbReference>
<name>A0A454C9L5_METHO</name>
<organism evidence="2 3">
    <name type="scientific">Metamycoplasma hominis</name>
    <name type="common">Mycoplasma hominis</name>
    <dbReference type="NCBI Taxonomy" id="2098"/>
    <lineage>
        <taxon>Bacteria</taxon>
        <taxon>Bacillati</taxon>
        <taxon>Mycoplasmatota</taxon>
        <taxon>Mycoplasmoidales</taxon>
        <taxon>Metamycoplasmataceae</taxon>
        <taxon>Metamycoplasma</taxon>
    </lineage>
</organism>
<evidence type="ECO:0000256" key="1">
    <source>
        <dbReference type="SAM" id="SignalP"/>
    </source>
</evidence>
<dbReference type="NCBIfam" id="NF045961">
    <property type="entry name" value="MAG5150_fam_LP"/>
    <property type="match status" value="1"/>
</dbReference>